<dbReference type="Pfam" id="PF00849">
    <property type="entry name" value="PseudoU_synth_2"/>
    <property type="match status" value="1"/>
</dbReference>
<dbReference type="AlphaFoldDB" id="A0A415PKN7"/>
<keyword evidence="4 7" id="KW-0413">Isomerase</keyword>
<comment type="function">
    <text evidence="7">Responsible for synthesis of pseudouridine from uracil.</text>
</comment>
<proteinExistence type="inferred from homology"/>
<evidence type="ECO:0000313" key="11">
    <source>
        <dbReference type="Proteomes" id="UP000284868"/>
    </source>
</evidence>
<comment type="similarity">
    <text evidence="2 7">Belongs to the pseudouridine synthase RluA family.</text>
</comment>
<dbReference type="InterPro" id="IPR036986">
    <property type="entry name" value="S4_RNA-bd_sf"/>
</dbReference>
<keyword evidence="11" id="KW-1185">Reference proteome</keyword>
<dbReference type="GO" id="GO:0120159">
    <property type="term" value="F:rRNA pseudouridine synthase activity"/>
    <property type="evidence" value="ECO:0007669"/>
    <property type="project" value="UniProtKB-ARBA"/>
</dbReference>
<evidence type="ECO:0000256" key="6">
    <source>
        <dbReference type="PROSITE-ProRule" id="PRU00182"/>
    </source>
</evidence>
<dbReference type="CDD" id="cd00165">
    <property type="entry name" value="S4"/>
    <property type="match status" value="1"/>
</dbReference>
<evidence type="ECO:0000256" key="1">
    <source>
        <dbReference type="ARBA" id="ARBA00000073"/>
    </source>
</evidence>
<dbReference type="PROSITE" id="PS50889">
    <property type="entry name" value="S4"/>
    <property type="match status" value="1"/>
</dbReference>
<dbReference type="RefSeq" id="WP_004797948.1">
    <property type="nucleotide sequence ID" value="NZ_CABKNA010000009.1"/>
</dbReference>
<dbReference type="GO" id="GO:0003723">
    <property type="term" value="F:RNA binding"/>
    <property type="evidence" value="ECO:0007669"/>
    <property type="project" value="UniProtKB-KW"/>
</dbReference>
<keyword evidence="3 6" id="KW-0694">RNA-binding</keyword>
<sequence>MREIDIWVAEDADSQRIDKYLSMVVEDLSRSRIASLIEEGSILVNGEVIRAKYKVKPADHITAAFEDEMALEAAPEKMELDIRYEDHDVIVINKPKGIVVHPANGNQSGTLVNGLLYHCKDLSGINGVLRPGIVHRIDKDTTGLLIVAKNDKAHASLSKQLQNKSVNRLYYALVHGVIEHEFGTIDAPIGRDPKDRQKMAVIATNSKPARTHFRVVERFAKYTLVECRLETGRTHQIRVHMQYIGHPVVGDEKYSYRKTMKTNGQLLHAHQLTFLHPTTNERITVEAPLPKQFADILEELRNA</sequence>
<dbReference type="Gene3D" id="3.30.2350.10">
    <property type="entry name" value="Pseudouridine synthase"/>
    <property type="match status" value="1"/>
</dbReference>
<dbReference type="InterPro" id="IPR006224">
    <property type="entry name" value="PsdUridine_synth_RluA-like_CS"/>
</dbReference>
<organism evidence="10 11">
    <name type="scientific">Amedibacillus dolichus</name>
    <dbReference type="NCBI Taxonomy" id="31971"/>
    <lineage>
        <taxon>Bacteria</taxon>
        <taxon>Bacillati</taxon>
        <taxon>Bacillota</taxon>
        <taxon>Erysipelotrichia</taxon>
        <taxon>Erysipelotrichales</taxon>
        <taxon>Erysipelotrichaceae</taxon>
        <taxon>Amedibacillus</taxon>
    </lineage>
</organism>
<accession>A0A415PKN7</accession>
<evidence type="ECO:0000313" key="9">
    <source>
        <dbReference type="EMBL" id="MBS4884643.1"/>
    </source>
</evidence>
<dbReference type="CDD" id="cd02869">
    <property type="entry name" value="PseudoU_synth_RluA_like"/>
    <property type="match status" value="1"/>
</dbReference>
<dbReference type="InterPro" id="IPR006225">
    <property type="entry name" value="PsdUridine_synth_RluC/D"/>
</dbReference>
<name>A0A415PKN7_9FIRM</name>
<dbReference type="Gene3D" id="3.10.290.10">
    <property type="entry name" value="RNA-binding S4 domain"/>
    <property type="match status" value="1"/>
</dbReference>
<dbReference type="Proteomes" id="UP000284868">
    <property type="component" value="Unassembled WGS sequence"/>
</dbReference>
<dbReference type="OrthoDB" id="9807829at2"/>
<dbReference type="PANTHER" id="PTHR21600">
    <property type="entry name" value="MITOCHONDRIAL RNA PSEUDOURIDINE SYNTHASE"/>
    <property type="match status" value="1"/>
</dbReference>
<dbReference type="InterPro" id="IPR050188">
    <property type="entry name" value="RluA_PseudoU_synthase"/>
</dbReference>
<dbReference type="GO" id="GO:0000455">
    <property type="term" value="P:enzyme-directed rRNA pseudouridine synthesis"/>
    <property type="evidence" value="ECO:0007669"/>
    <property type="project" value="UniProtKB-ARBA"/>
</dbReference>
<dbReference type="EC" id="5.4.99.-" evidence="7"/>
<dbReference type="EMBL" id="QRPK01000013">
    <property type="protein sequence ID" value="RHM13274.1"/>
    <property type="molecule type" value="Genomic_DNA"/>
</dbReference>
<evidence type="ECO:0000256" key="7">
    <source>
        <dbReference type="RuleBase" id="RU362028"/>
    </source>
</evidence>
<dbReference type="GeneID" id="92792676"/>
<evidence type="ECO:0000256" key="5">
    <source>
        <dbReference type="PIRSR" id="PIRSR606225-1"/>
    </source>
</evidence>
<feature type="active site" evidence="5">
    <location>
        <position position="138"/>
    </location>
</feature>
<dbReference type="Proteomes" id="UP000753219">
    <property type="component" value="Unassembled WGS sequence"/>
</dbReference>
<evidence type="ECO:0000313" key="10">
    <source>
        <dbReference type="EMBL" id="RHM13274.1"/>
    </source>
</evidence>
<reference evidence="9" key="2">
    <citation type="submission" date="2021-02" db="EMBL/GenBank/DDBJ databases">
        <title>Infant gut strain persistence is associated with maternal origin, phylogeny, and functional potential including surface adhesion and iron acquisition.</title>
        <authorList>
            <person name="Lou Y.C."/>
        </authorList>
    </citation>
    <scope>NUCLEOTIDE SEQUENCE</scope>
    <source>
        <strain evidence="9">L3_108_103G1_dasL3_108_103G1_concoct_2</strain>
    </source>
</reference>
<dbReference type="SMART" id="SM00363">
    <property type="entry name" value="S4"/>
    <property type="match status" value="1"/>
</dbReference>
<dbReference type="PROSITE" id="PS01129">
    <property type="entry name" value="PSI_RLU"/>
    <property type="match status" value="1"/>
</dbReference>
<dbReference type="FunFam" id="3.30.2350.10:FF:000006">
    <property type="entry name" value="Pseudouridine synthase"/>
    <property type="match status" value="1"/>
</dbReference>
<dbReference type="PANTHER" id="PTHR21600:SF44">
    <property type="entry name" value="RIBOSOMAL LARGE SUBUNIT PSEUDOURIDINE SYNTHASE D"/>
    <property type="match status" value="1"/>
</dbReference>
<evidence type="ECO:0000256" key="3">
    <source>
        <dbReference type="ARBA" id="ARBA00022884"/>
    </source>
</evidence>
<gene>
    <name evidence="10" type="ORF">DWZ83_04045</name>
    <name evidence="9" type="ORF">KHZ85_07745</name>
</gene>
<dbReference type="InterPro" id="IPR020103">
    <property type="entry name" value="PsdUridine_synth_cat_dom_sf"/>
</dbReference>
<evidence type="ECO:0000256" key="2">
    <source>
        <dbReference type="ARBA" id="ARBA00010876"/>
    </source>
</evidence>
<dbReference type="SUPFAM" id="SSF55174">
    <property type="entry name" value="Alpha-L RNA-binding motif"/>
    <property type="match status" value="1"/>
</dbReference>
<evidence type="ECO:0000256" key="4">
    <source>
        <dbReference type="ARBA" id="ARBA00023235"/>
    </source>
</evidence>
<feature type="domain" description="RNA-binding S4" evidence="8">
    <location>
        <begin position="15"/>
        <end position="75"/>
    </location>
</feature>
<dbReference type="NCBIfam" id="TIGR00005">
    <property type="entry name" value="rluA_subfam"/>
    <property type="match status" value="1"/>
</dbReference>
<dbReference type="SUPFAM" id="SSF55120">
    <property type="entry name" value="Pseudouridine synthase"/>
    <property type="match status" value="1"/>
</dbReference>
<dbReference type="Pfam" id="PF01479">
    <property type="entry name" value="S4"/>
    <property type="match status" value="1"/>
</dbReference>
<dbReference type="InterPro" id="IPR002942">
    <property type="entry name" value="S4_RNA-bd"/>
</dbReference>
<dbReference type="EMBL" id="JAGZMZ010000020">
    <property type="protein sequence ID" value="MBS4884643.1"/>
    <property type="molecule type" value="Genomic_DNA"/>
</dbReference>
<comment type="caution">
    <text evidence="10">The sequence shown here is derived from an EMBL/GenBank/DDBJ whole genome shotgun (WGS) entry which is preliminary data.</text>
</comment>
<evidence type="ECO:0000259" key="8">
    <source>
        <dbReference type="SMART" id="SM00363"/>
    </source>
</evidence>
<protein>
    <recommendedName>
        <fullName evidence="7">Pseudouridine synthase</fullName>
        <ecNumber evidence="7">5.4.99.-</ecNumber>
    </recommendedName>
</protein>
<dbReference type="InterPro" id="IPR006145">
    <property type="entry name" value="PsdUridine_synth_RsuA/RluA"/>
</dbReference>
<comment type="catalytic activity">
    <reaction evidence="1 7">
        <text>a uridine in RNA = a pseudouridine in RNA</text>
        <dbReference type="Rhea" id="RHEA:48348"/>
        <dbReference type="Rhea" id="RHEA-COMP:12068"/>
        <dbReference type="Rhea" id="RHEA-COMP:12069"/>
        <dbReference type="ChEBI" id="CHEBI:65314"/>
        <dbReference type="ChEBI" id="CHEBI:65315"/>
    </reaction>
</comment>
<reference evidence="10 11" key="1">
    <citation type="submission" date="2018-08" db="EMBL/GenBank/DDBJ databases">
        <title>A genome reference for cultivated species of the human gut microbiota.</title>
        <authorList>
            <person name="Zou Y."/>
            <person name="Xue W."/>
            <person name="Luo G."/>
        </authorList>
    </citation>
    <scope>NUCLEOTIDE SEQUENCE [LARGE SCALE GENOMIC DNA]</scope>
    <source>
        <strain evidence="10 11">AF35-6BH</strain>
    </source>
</reference>